<evidence type="ECO:0000256" key="1">
    <source>
        <dbReference type="ARBA" id="ARBA00023015"/>
    </source>
</evidence>
<dbReference type="InterPro" id="IPR036390">
    <property type="entry name" value="WH_DNA-bd_sf"/>
</dbReference>
<keyword evidence="2" id="KW-0238">DNA-binding</keyword>
<gene>
    <name evidence="5" type="ORF">GCM10011511_20540</name>
</gene>
<proteinExistence type="predicted"/>
<dbReference type="PRINTS" id="PR00598">
    <property type="entry name" value="HTHMARR"/>
</dbReference>
<keyword evidence="1" id="KW-0805">Transcription regulation</keyword>
<dbReference type="GO" id="GO:0003700">
    <property type="term" value="F:DNA-binding transcription factor activity"/>
    <property type="evidence" value="ECO:0007669"/>
    <property type="project" value="InterPro"/>
</dbReference>
<dbReference type="RefSeq" id="WP_188931192.1">
    <property type="nucleotide sequence ID" value="NZ_BMJC01000002.1"/>
</dbReference>
<reference evidence="5" key="1">
    <citation type="journal article" date="2014" name="Int. J. Syst. Evol. Microbiol.">
        <title>Complete genome sequence of Corynebacterium casei LMG S-19264T (=DSM 44701T), isolated from a smear-ripened cheese.</title>
        <authorList>
            <consortium name="US DOE Joint Genome Institute (JGI-PGF)"/>
            <person name="Walter F."/>
            <person name="Albersmeier A."/>
            <person name="Kalinowski J."/>
            <person name="Ruckert C."/>
        </authorList>
    </citation>
    <scope>NUCLEOTIDE SEQUENCE</scope>
    <source>
        <strain evidence="5">CGMCC 1.15448</strain>
    </source>
</reference>
<comment type="caution">
    <text evidence="5">The sequence shown here is derived from an EMBL/GenBank/DDBJ whole genome shotgun (WGS) entry which is preliminary data.</text>
</comment>
<accession>A0A8J2UC43</accession>
<dbReference type="AlphaFoldDB" id="A0A8J2UC43"/>
<dbReference type="PANTHER" id="PTHR39515">
    <property type="entry name" value="CONSERVED PROTEIN"/>
    <property type="match status" value="1"/>
</dbReference>
<dbReference type="PROSITE" id="PS01117">
    <property type="entry name" value="HTH_MARR_1"/>
    <property type="match status" value="1"/>
</dbReference>
<feature type="domain" description="HTH marR-type" evidence="4">
    <location>
        <begin position="18"/>
        <end position="152"/>
    </location>
</feature>
<dbReference type="InterPro" id="IPR036388">
    <property type="entry name" value="WH-like_DNA-bd_sf"/>
</dbReference>
<name>A0A8J2UC43_9BACT</name>
<evidence type="ECO:0000313" key="6">
    <source>
        <dbReference type="Proteomes" id="UP000607559"/>
    </source>
</evidence>
<evidence type="ECO:0000313" key="5">
    <source>
        <dbReference type="EMBL" id="GGA97110.1"/>
    </source>
</evidence>
<dbReference type="Pfam" id="PF12802">
    <property type="entry name" value="MarR_2"/>
    <property type="match status" value="1"/>
</dbReference>
<evidence type="ECO:0000259" key="4">
    <source>
        <dbReference type="PROSITE" id="PS50995"/>
    </source>
</evidence>
<dbReference type="GO" id="GO:0003677">
    <property type="term" value="F:DNA binding"/>
    <property type="evidence" value="ECO:0007669"/>
    <property type="project" value="UniProtKB-KW"/>
</dbReference>
<organism evidence="5 6">
    <name type="scientific">Puia dinghuensis</name>
    <dbReference type="NCBI Taxonomy" id="1792502"/>
    <lineage>
        <taxon>Bacteria</taxon>
        <taxon>Pseudomonadati</taxon>
        <taxon>Bacteroidota</taxon>
        <taxon>Chitinophagia</taxon>
        <taxon>Chitinophagales</taxon>
        <taxon>Chitinophagaceae</taxon>
        <taxon>Puia</taxon>
    </lineage>
</organism>
<dbReference type="Gene3D" id="1.10.10.10">
    <property type="entry name" value="Winged helix-like DNA-binding domain superfamily/Winged helix DNA-binding domain"/>
    <property type="match status" value="1"/>
</dbReference>
<dbReference type="EMBL" id="BMJC01000002">
    <property type="protein sequence ID" value="GGA97110.1"/>
    <property type="molecule type" value="Genomic_DNA"/>
</dbReference>
<protein>
    <submittedName>
        <fullName evidence="5">MarR family transcriptional regulator</fullName>
    </submittedName>
</protein>
<evidence type="ECO:0000256" key="2">
    <source>
        <dbReference type="ARBA" id="ARBA00023125"/>
    </source>
</evidence>
<dbReference type="SUPFAM" id="SSF46785">
    <property type="entry name" value="Winged helix' DNA-binding domain"/>
    <property type="match status" value="1"/>
</dbReference>
<dbReference type="Proteomes" id="UP000607559">
    <property type="component" value="Unassembled WGS sequence"/>
</dbReference>
<dbReference type="SMART" id="SM00347">
    <property type="entry name" value="HTH_MARR"/>
    <property type="match status" value="1"/>
</dbReference>
<dbReference type="PROSITE" id="PS50995">
    <property type="entry name" value="HTH_MARR_2"/>
    <property type="match status" value="1"/>
</dbReference>
<dbReference type="InterPro" id="IPR023187">
    <property type="entry name" value="Tscrpt_reg_MarR-type_CS"/>
</dbReference>
<keyword evidence="6" id="KW-1185">Reference proteome</keyword>
<keyword evidence="3" id="KW-0804">Transcription</keyword>
<sequence length="156" mass="17402">MKSPIAPDAITHGPGSRDIELASNFRITIHRLVKLLRRQTRNDAQLSLTERSTLGLLYPDAQLAPSDIARTEKVTTQSMSQVINHLAELSYIEKTPSGEDKRKVLLSLTAAGKAYVEQIRQDKQEWLARAMQEKLTPAEKDTLAAALNILTKLIDE</sequence>
<dbReference type="PANTHER" id="PTHR39515:SF2">
    <property type="entry name" value="HTH-TYPE TRANSCRIPTIONAL REGULATOR RV0880"/>
    <property type="match status" value="1"/>
</dbReference>
<evidence type="ECO:0000256" key="3">
    <source>
        <dbReference type="ARBA" id="ARBA00023163"/>
    </source>
</evidence>
<dbReference type="InterPro" id="IPR052526">
    <property type="entry name" value="HTH-type_Bedaq_tolerance"/>
</dbReference>
<reference evidence="5" key="2">
    <citation type="submission" date="2020-09" db="EMBL/GenBank/DDBJ databases">
        <authorList>
            <person name="Sun Q."/>
            <person name="Zhou Y."/>
        </authorList>
    </citation>
    <scope>NUCLEOTIDE SEQUENCE</scope>
    <source>
        <strain evidence="5">CGMCC 1.15448</strain>
    </source>
</reference>
<dbReference type="InterPro" id="IPR000835">
    <property type="entry name" value="HTH_MarR-typ"/>
</dbReference>